<feature type="transmembrane region" description="Helical" evidence="10">
    <location>
        <begin position="6"/>
        <end position="25"/>
    </location>
</feature>
<dbReference type="InterPro" id="IPR003594">
    <property type="entry name" value="HATPase_dom"/>
</dbReference>
<dbReference type="SMART" id="SM00387">
    <property type="entry name" value="HATPase_c"/>
    <property type="match status" value="1"/>
</dbReference>
<dbReference type="Gene3D" id="3.30.565.10">
    <property type="entry name" value="Histidine kinase-like ATPase, C-terminal domain"/>
    <property type="match status" value="1"/>
</dbReference>
<dbReference type="GO" id="GO:0005524">
    <property type="term" value="F:ATP binding"/>
    <property type="evidence" value="ECO:0007669"/>
    <property type="project" value="UniProtKB-KW"/>
</dbReference>
<dbReference type="InterPro" id="IPR005467">
    <property type="entry name" value="His_kinase_dom"/>
</dbReference>
<feature type="transmembrane region" description="Helical" evidence="10">
    <location>
        <begin position="154"/>
        <end position="175"/>
    </location>
</feature>
<feature type="domain" description="Histidine kinase" evidence="11">
    <location>
        <begin position="474"/>
        <end position="678"/>
    </location>
</feature>
<reference evidence="13" key="1">
    <citation type="journal article" date="2019" name="Int. J. Syst. Evol. Microbiol.">
        <title>The Global Catalogue of Microorganisms (GCM) 10K type strain sequencing project: providing services to taxonomists for standard genome sequencing and annotation.</title>
        <authorList>
            <consortium name="The Broad Institute Genomics Platform"/>
            <consortium name="The Broad Institute Genome Sequencing Center for Infectious Disease"/>
            <person name="Wu L."/>
            <person name="Ma J."/>
        </authorList>
    </citation>
    <scope>NUCLEOTIDE SEQUENCE [LARGE SCALE GENOMIC DNA]</scope>
    <source>
        <strain evidence="13">CGMCC 1.10130</strain>
    </source>
</reference>
<dbReference type="SUPFAM" id="SSF47384">
    <property type="entry name" value="Homodimeric domain of signal transducing histidine kinase"/>
    <property type="match status" value="1"/>
</dbReference>
<keyword evidence="7" id="KW-0067">ATP-binding</keyword>
<dbReference type="AlphaFoldDB" id="A0A8J2U7Y3"/>
<keyword evidence="10" id="KW-0472">Membrane</keyword>
<dbReference type="NCBIfam" id="TIGR02916">
    <property type="entry name" value="PEP_his_kin"/>
    <property type="match status" value="1"/>
</dbReference>
<evidence type="ECO:0000256" key="10">
    <source>
        <dbReference type="SAM" id="Phobius"/>
    </source>
</evidence>
<keyword evidence="10" id="KW-0812">Transmembrane</keyword>
<evidence type="ECO:0000256" key="5">
    <source>
        <dbReference type="ARBA" id="ARBA00022741"/>
    </source>
</evidence>
<dbReference type="PANTHER" id="PTHR43065:SF10">
    <property type="entry name" value="PEROXIDE STRESS-ACTIVATED HISTIDINE KINASE MAK3"/>
    <property type="match status" value="1"/>
</dbReference>
<feature type="transmembrane region" description="Helical" evidence="10">
    <location>
        <begin position="62"/>
        <end position="83"/>
    </location>
</feature>
<dbReference type="Pfam" id="PF02518">
    <property type="entry name" value="HATPase_c"/>
    <property type="match status" value="1"/>
</dbReference>
<protein>
    <recommendedName>
        <fullName evidence="2">histidine kinase</fullName>
        <ecNumber evidence="2">2.7.13.3</ecNumber>
    </recommendedName>
</protein>
<feature type="coiled-coil region" evidence="9">
    <location>
        <begin position="479"/>
        <end position="534"/>
    </location>
</feature>
<accession>A0A8J2U7Y3</accession>
<name>A0A8J2U7Y3_9GAMM</name>
<evidence type="ECO:0000256" key="7">
    <source>
        <dbReference type="ARBA" id="ARBA00022840"/>
    </source>
</evidence>
<evidence type="ECO:0000259" key="11">
    <source>
        <dbReference type="PROSITE" id="PS50109"/>
    </source>
</evidence>
<dbReference type="EMBL" id="BMDX01000016">
    <property type="protein sequence ID" value="GGA84558.1"/>
    <property type="molecule type" value="Genomic_DNA"/>
</dbReference>
<evidence type="ECO:0000313" key="13">
    <source>
        <dbReference type="Proteomes" id="UP000619743"/>
    </source>
</evidence>
<dbReference type="GO" id="GO:0000155">
    <property type="term" value="F:phosphorelay sensor kinase activity"/>
    <property type="evidence" value="ECO:0007669"/>
    <property type="project" value="InterPro"/>
</dbReference>
<feature type="transmembrane region" description="Helical" evidence="10">
    <location>
        <begin position="227"/>
        <end position="246"/>
    </location>
</feature>
<dbReference type="InterPro" id="IPR036890">
    <property type="entry name" value="HATPase_C_sf"/>
</dbReference>
<keyword evidence="3" id="KW-0597">Phosphoprotein</keyword>
<evidence type="ECO:0000313" key="12">
    <source>
        <dbReference type="EMBL" id="GGA84558.1"/>
    </source>
</evidence>
<evidence type="ECO:0000256" key="6">
    <source>
        <dbReference type="ARBA" id="ARBA00022777"/>
    </source>
</evidence>
<organism evidence="12 13">
    <name type="scientific">Neiella marina</name>
    <dbReference type="NCBI Taxonomy" id="508461"/>
    <lineage>
        <taxon>Bacteria</taxon>
        <taxon>Pseudomonadati</taxon>
        <taxon>Pseudomonadota</taxon>
        <taxon>Gammaproteobacteria</taxon>
        <taxon>Alteromonadales</taxon>
        <taxon>Echinimonadaceae</taxon>
        <taxon>Neiella</taxon>
    </lineage>
</organism>
<dbReference type="RefSeq" id="WP_087506735.1">
    <property type="nucleotide sequence ID" value="NZ_BMDX01000016.1"/>
</dbReference>
<dbReference type="PANTHER" id="PTHR43065">
    <property type="entry name" value="SENSOR HISTIDINE KINASE"/>
    <property type="match status" value="1"/>
</dbReference>
<dbReference type="CDD" id="cd00082">
    <property type="entry name" value="HisKA"/>
    <property type="match status" value="1"/>
</dbReference>
<evidence type="ECO:0000256" key="9">
    <source>
        <dbReference type="SAM" id="Coils"/>
    </source>
</evidence>
<proteinExistence type="predicted"/>
<feature type="transmembrane region" description="Helical" evidence="10">
    <location>
        <begin position="95"/>
        <end position="114"/>
    </location>
</feature>
<feature type="transmembrane region" description="Helical" evidence="10">
    <location>
        <begin position="120"/>
        <end position="142"/>
    </location>
</feature>
<evidence type="ECO:0000256" key="1">
    <source>
        <dbReference type="ARBA" id="ARBA00000085"/>
    </source>
</evidence>
<evidence type="ECO:0000256" key="4">
    <source>
        <dbReference type="ARBA" id="ARBA00022679"/>
    </source>
</evidence>
<keyword evidence="4" id="KW-0808">Transferase</keyword>
<keyword evidence="6 12" id="KW-0418">Kinase</keyword>
<dbReference type="EC" id="2.7.13.3" evidence="2"/>
<keyword evidence="9" id="KW-0175">Coiled coil</keyword>
<dbReference type="Proteomes" id="UP000619743">
    <property type="component" value="Unassembled WGS sequence"/>
</dbReference>
<dbReference type="PRINTS" id="PR00344">
    <property type="entry name" value="BCTRLSENSOR"/>
</dbReference>
<gene>
    <name evidence="12" type="ORF">GCM10011369_28270</name>
</gene>
<dbReference type="InterPro" id="IPR004358">
    <property type="entry name" value="Sig_transdc_His_kin-like_C"/>
</dbReference>
<dbReference type="SUPFAM" id="SSF55874">
    <property type="entry name" value="ATPase domain of HSP90 chaperone/DNA topoisomerase II/histidine kinase"/>
    <property type="match status" value="1"/>
</dbReference>
<dbReference type="InterPro" id="IPR036097">
    <property type="entry name" value="HisK_dim/P_sf"/>
</dbReference>
<dbReference type="OrthoDB" id="9785691at2"/>
<dbReference type="InterPro" id="IPR014265">
    <property type="entry name" value="XrtA/PrsK"/>
</dbReference>
<sequence>MSQLVGMWGYGLAALSFLFLFLLVLTTRQRSLPKSCLLLACGLTAIWSAIAALQLYNGMSLHLVLAIDTIKNGVWLLLLTSALSESQRWRDLFTPLPRTVVALVLVFTAIAELFQHQVGWMSASTFLTLHLVQPVLALWLIEHLYRQTLPEQKWAIKPLCLGLGMVFVFDFVLFSNAALAQSLPIEFWSVRGWLHTAATPLILLTARRSQHWSTRVFVSREIIFHSTLLMAAGGYLVLMALAGYYIRYMGGSWGGLAQIAFFALGGLVLASLFLSDRLRRRVKVFIAKHFFANKYEYRDEWMKFADVFSHDVNSLPQVAIQAMAQPFASEQAILAVKTGKEFQILAQIGSQQLTNQQALHTTINQVAPLVIQHDWILDVEEFKSPDEHLPFELDGNTIAALAPYRLIVPLDKGAGVDAVCLLSQPQSSENIDWEDRDLMKVIARQLTVHLKLQQANMALAESQQFDTFNRMSAFLVHDLKNVLAQLQLLTRNAERHKHNPDFVDDAFATVEDASNRLNRMLEQLRQKRIEGENQRSFDAVSSIRAVIESCQARMPNPLFSTTLNSVALTANQERFENVLSHLVQNAQDATQDSGSIELSLTASPDELHISVKDTGQGMTPEFISTRLFKPFDTTKGNAGMGIGAYDAKKFVEQLQGHLSVTSNVGVGTEFVMTIPIQPNSNQA</sequence>
<comment type="catalytic activity">
    <reaction evidence="1">
        <text>ATP + protein L-histidine = ADP + protein N-phospho-L-histidine.</text>
        <dbReference type="EC" id="2.7.13.3"/>
    </reaction>
</comment>
<comment type="caution">
    <text evidence="12">The sequence shown here is derived from an EMBL/GenBank/DDBJ whole genome shotgun (WGS) entry which is preliminary data.</text>
</comment>
<keyword evidence="5" id="KW-0547">Nucleotide-binding</keyword>
<keyword evidence="8" id="KW-0902">Two-component regulatory system</keyword>
<feature type="transmembrane region" description="Helical" evidence="10">
    <location>
        <begin position="252"/>
        <end position="274"/>
    </location>
</feature>
<keyword evidence="13" id="KW-1185">Reference proteome</keyword>
<evidence type="ECO:0000256" key="8">
    <source>
        <dbReference type="ARBA" id="ARBA00023012"/>
    </source>
</evidence>
<dbReference type="InterPro" id="IPR003661">
    <property type="entry name" value="HisK_dim/P_dom"/>
</dbReference>
<feature type="transmembrane region" description="Helical" evidence="10">
    <location>
        <begin position="37"/>
        <end position="56"/>
    </location>
</feature>
<keyword evidence="10" id="KW-1133">Transmembrane helix</keyword>
<dbReference type="PROSITE" id="PS50109">
    <property type="entry name" value="HIS_KIN"/>
    <property type="match status" value="1"/>
</dbReference>
<evidence type="ECO:0000256" key="2">
    <source>
        <dbReference type="ARBA" id="ARBA00012438"/>
    </source>
</evidence>
<evidence type="ECO:0000256" key="3">
    <source>
        <dbReference type="ARBA" id="ARBA00022553"/>
    </source>
</evidence>